<organism evidence="1">
    <name type="scientific">Rhipicephalus microplus</name>
    <name type="common">Cattle tick</name>
    <name type="synonym">Boophilus microplus</name>
    <dbReference type="NCBI Taxonomy" id="6941"/>
    <lineage>
        <taxon>Eukaryota</taxon>
        <taxon>Metazoa</taxon>
        <taxon>Ecdysozoa</taxon>
        <taxon>Arthropoda</taxon>
        <taxon>Chelicerata</taxon>
        <taxon>Arachnida</taxon>
        <taxon>Acari</taxon>
        <taxon>Parasitiformes</taxon>
        <taxon>Ixodida</taxon>
        <taxon>Ixodoidea</taxon>
        <taxon>Ixodidae</taxon>
        <taxon>Rhipicephalinae</taxon>
        <taxon>Rhipicephalus</taxon>
        <taxon>Boophilus</taxon>
    </lineage>
</organism>
<sequence length="259" mass="29729">MTMMIWRTATSAAFWNRACLLSMTPSTLHRRMFRSLRQPPNLHACSRSSSCPVPKNNQTCCRMTKRHQNRLTALWPMWYRRVPSLRGHMASQRASGHQLQPRRHHAQRRRASVASAVDHEQRAPRCRFKASKLRKAGETVDSESYMVDTGSKAPTATDTVLQLFSIDTHSLSRVYCSVFSCRKLSDLQMGLTNKCYGFKTIRRILLVDDNLPETFARRTTNTPVLIHGATSHTLICDQRNSTTCWWRVTTVVPVFYTLS</sequence>
<dbReference type="EMBL" id="GIKN01006567">
    <property type="protein sequence ID" value="NIE48840.1"/>
    <property type="molecule type" value="Transcribed_RNA"/>
</dbReference>
<dbReference type="OrthoDB" id="21018at2759"/>
<dbReference type="VEuPathDB" id="VectorBase:LOC119168997"/>
<name>A0A6G5AF95_RHIMP</name>
<proteinExistence type="predicted"/>
<protein>
    <submittedName>
        <fullName evidence="1">Uncharacterized protein</fullName>
    </submittedName>
</protein>
<evidence type="ECO:0000313" key="1">
    <source>
        <dbReference type="EMBL" id="NIE48840.1"/>
    </source>
</evidence>
<accession>A0A6G5AF95</accession>
<dbReference type="AlphaFoldDB" id="A0A6G5AF95"/>
<reference evidence="1" key="1">
    <citation type="submission" date="2020-03" db="EMBL/GenBank/DDBJ databases">
        <title>A transcriptome and proteome of the tick Rhipicephalus microplus shaped by the genetic composition of its hosts and developmental stage.</title>
        <authorList>
            <person name="Garcia G.R."/>
            <person name="Ribeiro J.M.C."/>
            <person name="Maruyama S.R."/>
            <person name="Gardinasse L.G."/>
            <person name="Nelson K."/>
            <person name="Ferreira B.R."/>
            <person name="Andrade T.G."/>
            <person name="Santos I.K.F.M."/>
        </authorList>
    </citation>
    <scope>NUCLEOTIDE SEQUENCE</scope>
    <source>
        <strain evidence="1">NSGR</strain>
        <tissue evidence="1">Salivary glands</tissue>
    </source>
</reference>